<protein>
    <submittedName>
        <fullName evidence="1">Uncharacterized protein</fullName>
    </submittedName>
</protein>
<sequence>MRYSAMPMRVPLFHSLAELMATMMRYYCHGEVPEAMLPALAASNGLASFVQRGLQYHRLEECYSSVINLNHTGMVISFIVASL</sequence>
<name>A0A376ZSH5_ECOLX</name>
<dbReference type="AlphaFoldDB" id="A0A376ZSH5"/>
<reference evidence="1 2" key="1">
    <citation type="submission" date="2018-06" db="EMBL/GenBank/DDBJ databases">
        <authorList>
            <consortium name="Pathogen Informatics"/>
            <person name="Doyle S."/>
        </authorList>
    </citation>
    <scope>NUCLEOTIDE SEQUENCE [LARGE SCALE GENOMIC DNA]</scope>
    <source>
        <strain evidence="1 2">NCTC8179</strain>
    </source>
</reference>
<proteinExistence type="predicted"/>
<accession>A0A376ZSH5</accession>
<evidence type="ECO:0000313" key="2">
    <source>
        <dbReference type="Proteomes" id="UP000255543"/>
    </source>
</evidence>
<dbReference type="Proteomes" id="UP000255543">
    <property type="component" value="Unassembled WGS sequence"/>
</dbReference>
<evidence type="ECO:0000313" key="1">
    <source>
        <dbReference type="EMBL" id="STK75273.1"/>
    </source>
</evidence>
<dbReference type="EMBL" id="UGEB01000001">
    <property type="protein sequence ID" value="STK75273.1"/>
    <property type="molecule type" value="Genomic_DNA"/>
</dbReference>
<organism evidence="1 2">
    <name type="scientific">Escherichia coli</name>
    <dbReference type="NCBI Taxonomy" id="562"/>
    <lineage>
        <taxon>Bacteria</taxon>
        <taxon>Pseudomonadati</taxon>
        <taxon>Pseudomonadota</taxon>
        <taxon>Gammaproteobacteria</taxon>
        <taxon>Enterobacterales</taxon>
        <taxon>Enterobacteriaceae</taxon>
        <taxon>Escherichia</taxon>
    </lineage>
</organism>
<gene>
    <name evidence="1" type="ORF">NCTC8179_02437</name>
</gene>